<feature type="domain" description="TIR" evidence="2">
    <location>
        <begin position="1167"/>
        <end position="1304"/>
    </location>
</feature>
<dbReference type="PANTHER" id="PTHR46967">
    <property type="entry name" value="INSULIN-LIKE GROWTH FACTOR BINDING PROTEIN,N-TERMINAL"/>
    <property type="match status" value="1"/>
</dbReference>
<dbReference type="InterPro" id="IPR009030">
    <property type="entry name" value="Growth_fac_rcpt_cys_sf"/>
</dbReference>
<keyword evidence="4" id="KW-1185">Reference proteome</keyword>
<dbReference type="Gene3D" id="2.60.120.200">
    <property type="match status" value="1"/>
</dbReference>
<feature type="transmembrane region" description="Helical" evidence="1">
    <location>
        <begin position="1077"/>
        <end position="1094"/>
    </location>
</feature>
<dbReference type="InterPro" id="IPR000157">
    <property type="entry name" value="TIR_dom"/>
</dbReference>
<dbReference type="InterPro" id="IPR035897">
    <property type="entry name" value="Toll_tir_struct_dom_sf"/>
</dbReference>
<keyword evidence="1" id="KW-1133">Transmembrane helix</keyword>
<feature type="transmembrane region" description="Helical" evidence="1">
    <location>
        <begin position="939"/>
        <end position="959"/>
    </location>
</feature>
<evidence type="ECO:0000313" key="4">
    <source>
        <dbReference type="Proteomes" id="UP000604046"/>
    </source>
</evidence>
<evidence type="ECO:0000259" key="2">
    <source>
        <dbReference type="PROSITE" id="PS50104"/>
    </source>
</evidence>
<dbReference type="PROSITE" id="PS50104">
    <property type="entry name" value="TIR"/>
    <property type="match status" value="1"/>
</dbReference>
<feature type="transmembrane region" description="Helical" evidence="1">
    <location>
        <begin position="912"/>
        <end position="932"/>
    </location>
</feature>
<keyword evidence="1" id="KW-0812">Transmembrane</keyword>
<feature type="transmembrane region" description="Helical" evidence="1">
    <location>
        <begin position="1106"/>
        <end position="1128"/>
    </location>
</feature>
<dbReference type="EMBL" id="CAJNDS010000196">
    <property type="protein sequence ID" value="CAE7025809.1"/>
    <property type="molecule type" value="Genomic_DNA"/>
</dbReference>
<organism evidence="3 4">
    <name type="scientific">Symbiodinium natans</name>
    <dbReference type="NCBI Taxonomy" id="878477"/>
    <lineage>
        <taxon>Eukaryota</taxon>
        <taxon>Sar</taxon>
        <taxon>Alveolata</taxon>
        <taxon>Dinophyceae</taxon>
        <taxon>Suessiales</taxon>
        <taxon>Symbiodiniaceae</taxon>
        <taxon>Symbiodinium</taxon>
    </lineage>
</organism>
<dbReference type="SUPFAM" id="SSF52200">
    <property type="entry name" value="Toll/Interleukin receptor TIR domain"/>
    <property type="match status" value="1"/>
</dbReference>
<feature type="transmembrane region" description="Helical" evidence="1">
    <location>
        <begin position="1050"/>
        <end position="1071"/>
    </location>
</feature>
<evidence type="ECO:0000256" key="1">
    <source>
        <dbReference type="SAM" id="Phobius"/>
    </source>
</evidence>
<dbReference type="InterPro" id="IPR013320">
    <property type="entry name" value="ConA-like_dom_sf"/>
</dbReference>
<dbReference type="PANTHER" id="PTHR46967:SF2">
    <property type="entry name" value="SUSHI, VON WILLEBRAND FACTOR TYPE A, EGF AND PENTRAXIN DOMAIN-CONTAINING PROTEIN 1-LIKE"/>
    <property type="match status" value="1"/>
</dbReference>
<dbReference type="SMART" id="SM01411">
    <property type="entry name" value="Ephrin_rec_like"/>
    <property type="match status" value="2"/>
</dbReference>
<name>A0A812IAV8_9DINO</name>
<feature type="transmembrane region" description="Helical" evidence="1">
    <location>
        <begin position="1134"/>
        <end position="1157"/>
    </location>
</feature>
<reference evidence="3" key="1">
    <citation type="submission" date="2021-02" db="EMBL/GenBank/DDBJ databases">
        <authorList>
            <person name="Dougan E. K."/>
            <person name="Rhodes N."/>
            <person name="Thang M."/>
            <person name="Chan C."/>
        </authorList>
    </citation>
    <scope>NUCLEOTIDE SEQUENCE</scope>
</reference>
<protein>
    <submittedName>
        <fullName evidence="3">M002L protein</fullName>
    </submittedName>
</protein>
<dbReference type="OrthoDB" id="439917at2759"/>
<proteinExistence type="predicted"/>
<dbReference type="SUPFAM" id="SSF57184">
    <property type="entry name" value="Growth factor receptor domain"/>
    <property type="match status" value="1"/>
</dbReference>
<dbReference type="GO" id="GO:0007165">
    <property type="term" value="P:signal transduction"/>
    <property type="evidence" value="ECO:0007669"/>
    <property type="project" value="InterPro"/>
</dbReference>
<gene>
    <name evidence="3" type="primary">m002L</name>
    <name evidence="3" type="ORF">SNAT2548_LOCUS3202</name>
</gene>
<accession>A0A812IAV8</accession>
<sequence>MGGGSLYKSPAWVPSPFPGYGGATVVDVGLGDSWQDVEICAHFDEFVEVFATATFPEGLSTGILKAPGVASGALAIQLSENRSSEGLQLCGKLSYLPERPGFDHVRFHVRAEHEGLVLEREGALHVRVRDNRSPVAGSAMAIRTDGRTGYALLGHTPFFARGELSIAIWLKPDSVAGDAIIVSRHTVTGANRLLLYLKGENYIFAWRCGGEIAFTSFPVEPDDSYVLETGLTAKQIRAGLFEAHHLAVSLKCVPSGEEYRLRFAAFRNGKQFAKSDDIGPCVPGCGVEDELSITPWELGSEYDPSTSDAHLPGMFVVPSNFFRGALDDFRVFQAELTSSEVEAVVSGHEVRENDLLLHYTFDNDEGACEYQNLVHDVECSALSVKTARTSDGAWNRFPFMESMLGGSGAVSQVKSPFPIKGSVLHRSMSERGCADVKLQGSDADGDALTFSLHPSTGTDVNASLEPTTGLLRFCDLLGGRRDVDIFYDACDPLGLCASQQSGLGQLVMHVFQSGPEITSFQHLPESNELRLVFNKPTNMPDVHTPAAIDRLLSFSNMPTGSSIIGGSWEEGGQAFRLVLLGEFSEQLPIAVSINPGGQLRDAASTTFSSESTSPALIRIKCSEGTRLPHGKESCEGCGLGRYLAQDEQGQATCTSCRPGSFANETSAIGCTLCPRGAWQSETGQSSCLSCEGRAAGSTTAEVASTSSDACGCPEDTFLMLSGDWLVCVPCVEGLQCPFGMGLPKQAEGFFARAHRLSADGGALLGIPDLIACTDARCAAGGDLGTCPLGQELLACDGCVQGWHWDGVRCEPCKAADFVPILVVFAIVAVAFFVICWNMSADKSIFSSDFATIVATLAIFMTTTQALGAIADLLTVHGDTFHFLLMTLKYLSFSPQLLKADCVLQSNDPALSYLVYLLILPCMVAAIAVAGKIREKLRGALRWATVFSHQGSVVLVMYLASARAAVLPLQCATNPDGSSSVLSYRSVICWESPNHFVMVALAAVGMCIFTCAPLAAVSWAAWVYPTRIQSPGGTEFLERWRFAFDRFSIENYGYAVVYLFRNFLIALTPVVFTNSQHLQVLLLALVIVFCLAVQVRLMPWRTQVSNLVDALASISVCILLIGSSMLLLLTSEGTALLQTWVLLQLVATLSIFAAILFMQLRRKLSRKRQYHVFISHHKNGAAALARWFKTCMLTEKGLKIFLDSDDLLSVDVLFDIVAHQTRNLVLLLTKDFFSRPWCVGELVSAIQSKVPVVCVRCHDCDVINTDLLVEQLKSMWKESHKVLLASLGISTDLVAKAIAHLQHQIIPVLELDRSALEEDQVKVVSATLQACKLNAFLGIPGKHRGKSILATGPVAHTRIVLISSWQDEARTCCFLVRRKLMSLMHIGVEVTEESQLHLLGDRTLMPQLSLLVVLLTQGVLADPFVANALLLAGKTHAEISFVPLIADGNFSFPDPMYWGRLTSGRLIPASQLLPGHTLEDVQSAYQQLLKIIAIRLSIQASEAMQHAELQEGSRKLRVILAGKDRIKSTRDYDPVMCTKMTL</sequence>
<feature type="transmembrane region" description="Helical" evidence="1">
    <location>
        <begin position="817"/>
        <end position="837"/>
    </location>
</feature>
<evidence type="ECO:0000313" key="3">
    <source>
        <dbReference type="EMBL" id="CAE7025809.1"/>
    </source>
</evidence>
<dbReference type="Proteomes" id="UP000604046">
    <property type="component" value="Unassembled WGS sequence"/>
</dbReference>
<feature type="transmembrane region" description="Helical" evidence="1">
    <location>
        <begin position="849"/>
        <end position="870"/>
    </location>
</feature>
<keyword evidence="1" id="KW-0472">Membrane</keyword>
<dbReference type="Pfam" id="PF07699">
    <property type="entry name" value="Ephrin_rec_like"/>
    <property type="match status" value="1"/>
</dbReference>
<dbReference type="InterPro" id="IPR011641">
    <property type="entry name" value="Tyr-kin_ephrin_A/B_rcpt-like"/>
</dbReference>
<dbReference type="SUPFAM" id="SSF49899">
    <property type="entry name" value="Concanavalin A-like lectins/glucanases"/>
    <property type="match status" value="1"/>
</dbReference>
<comment type="caution">
    <text evidence="3">The sequence shown here is derived from an EMBL/GenBank/DDBJ whole genome shotgun (WGS) entry which is preliminary data.</text>
</comment>
<dbReference type="Gene3D" id="3.40.50.10140">
    <property type="entry name" value="Toll/interleukin-1 receptor homology (TIR) domain"/>
    <property type="match status" value="1"/>
</dbReference>
<feature type="transmembrane region" description="Helical" evidence="1">
    <location>
        <begin position="995"/>
        <end position="1021"/>
    </location>
</feature>